<evidence type="ECO:0000256" key="7">
    <source>
        <dbReference type="ARBA" id="ARBA00023125"/>
    </source>
</evidence>
<dbReference type="GO" id="GO:0003700">
    <property type="term" value="F:DNA-binding transcription factor activity"/>
    <property type="evidence" value="ECO:0007669"/>
    <property type="project" value="UniProtKB-UniRule"/>
</dbReference>
<dbReference type="InterPro" id="IPR045279">
    <property type="entry name" value="ARR-like"/>
</dbReference>
<name>A0AAN7K333_9MYRT</name>
<dbReference type="GO" id="GO:0003677">
    <property type="term" value="F:DNA binding"/>
    <property type="evidence" value="ECO:0007669"/>
    <property type="project" value="UniProtKB-KW"/>
</dbReference>
<organism evidence="16 17">
    <name type="scientific">Trapa incisa</name>
    <dbReference type="NCBI Taxonomy" id="236973"/>
    <lineage>
        <taxon>Eukaryota</taxon>
        <taxon>Viridiplantae</taxon>
        <taxon>Streptophyta</taxon>
        <taxon>Embryophyta</taxon>
        <taxon>Tracheophyta</taxon>
        <taxon>Spermatophyta</taxon>
        <taxon>Magnoliopsida</taxon>
        <taxon>eudicotyledons</taxon>
        <taxon>Gunneridae</taxon>
        <taxon>Pentapetalae</taxon>
        <taxon>rosids</taxon>
        <taxon>malvids</taxon>
        <taxon>Myrtales</taxon>
        <taxon>Lythraceae</taxon>
        <taxon>Trapa</taxon>
    </lineage>
</organism>
<dbReference type="InterPro" id="IPR001005">
    <property type="entry name" value="SANT/Myb"/>
</dbReference>
<evidence type="ECO:0000259" key="14">
    <source>
        <dbReference type="PROSITE" id="PS50110"/>
    </source>
</evidence>
<dbReference type="Proteomes" id="UP001345219">
    <property type="component" value="Chromosome 5"/>
</dbReference>
<feature type="modified residue" description="4-aspartylphosphate" evidence="12">
    <location>
        <position position="77"/>
    </location>
</feature>
<dbReference type="CDD" id="cd17584">
    <property type="entry name" value="REC_typeB_ARR-like"/>
    <property type="match status" value="1"/>
</dbReference>
<evidence type="ECO:0000259" key="15">
    <source>
        <dbReference type="PROSITE" id="PS51294"/>
    </source>
</evidence>
<evidence type="ECO:0000256" key="1">
    <source>
        <dbReference type="ARBA" id="ARBA00004123"/>
    </source>
</evidence>
<evidence type="ECO:0000256" key="4">
    <source>
        <dbReference type="ARBA" id="ARBA00022864"/>
    </source>
</evidence>
<feature type="domain" description="HTH myb-type" evidence="15">
    <location>
        <begin position="204"/>
        <end position="263"/>
    </location>
</feature>
<dbReference type="InterPro" id="IPR006447">
    <property type="entry name" value="Myb_dom_plants"/>
</dbReference>
<keyword evidence="5 11" id="KW-0902">Two-component regulatory system</keyword>
<keyword evidence="3 12" id="KW-0597">Phosphoprotein</keyword>
<dbReference type="SUPFAM" id="SSF52172">
    <property type="entry name" value="CheY-like"/>
    <property type="match status" value="1"/>
</dbReference>
<dbReference type="PIRSF" id="PIRSF036392">
    <property type="entry name" value="RR_ARR_type-B"/>
    <property type="match status" value="1"/>
</dbReference>
<feature type="compositionally biased region" description="Polar residues" evidence="13">
    <location>
        <begin position="148"/>
        <end position="159"/>
    </location>
</feature>
<feature type="region of interest" description="Disordered" evidence="13">
    <location>
        <begin position="147"/>
        <end position="208"/>
    </location>
</feature>
<keyword evidence="6 11" id="KW-0805">Transcription regulation</keyword>
<protein>
    <recommendedName>
        <fullName evidence="11">Two-component response regulator</fullName>
    </recommendedName>
</protein>
<comment type="subcellular location">
    <subcellularLocation>
        <location evidence="1 11">Nucleus</location>
    </subcellularLocation>
</comment>
<evidence type="ECO:0000256" key="5">
    <source>
        <dbReference type="ARBA" id="ARBA00023012"/>
    </source>
</evidence>
<keyword evidence="17" id="KW-1185">Reference proteome</keyword>
<dbReference type="Pfam" id="PF00072">
    <property type="entry name" value="Response_reg"/>
    <property type="match status" value="1"/>
</dbReference>
<dbReference type="PANTHER" id="PTHR43874:SF205">
    <property type="entry name" value="TWO-COMPONENT RESPONSE REGULATOR ORR23"/>
    <property type="match status" value="1"/>
</dbReference>
<keyword evidence="7 11" id="KW-0238">DNA-binding</keyword>
<evidence type="ECO:0000256" key="3">
    <source>
        <dbReference type="ARBA" id="ARBA00022553"/>
    </source>
</evidence>
<dbReference type="FunFam" id="1.10.10.60:FF:000007">
    <property type="entry name" value="Two-component response regulator"/>
    <property type="match status" value="1"/>
</dbReference>
<sequence>MTVESRKGGFAVGEDGRRDLFPVGMRVLAVDDDPACLKILENLLRRCKYHVTTTNEAIKALKMLRENRNHFDLVISDVNMPDMDGFKLLELVGLEMDIPVIMLSAYSDQELVMKGVTHGAVDYLCKPVRVEELKNIWQHVVRRRKFEQNNQNKSSNGEGTDSGIGALLGSNVDPNRKAHRKRNDLNDEEEDDDGEDRENDDSSSQKKPRVVWSVELHRKFVAAVNQLGLEKAVPKKILDLMNVEGLTRENVASHLQKYRLYLKRISNVANQQANLVAALGSKDSPYLRYGSLDGYADFQALTGSGRLSATSSLSSYPPGGLLGRLNTPAGLGFRGICSSRLLQSHSQNLGGSAHYISQLQAQGGSNHGSNYLQGIPTTLEVNQVQAQNKFIGPAPEITNEDPVAFRVSNEIIDPFLSASSSSNSSLPITDGNTLLVQKSRIKPSVQVGGLRAEPVNVDPGTSGFIDQTRCTDNWHCGTVQNSSVPPVNSHMPLSEPLSTFQLSSNGNFTAITSHVQDGQVEFSSSTPLAGALNNSRGEADFQGGAICSNGSTVHNGSSYEQFRAMNSAISASDFVRQSVGRQGTAFCSRVSDVHLASNASPVDTTVNITQSKGQVSSFSPGMRSYENYLSAEQTKIHRGFFQSPFEPLDELMNAMIKRERSDGIAVEGDSGYDPYLLGSCI</sequence>
<dbReference type="GO" id="GO:0009736">
    <property type="term" value="P:cytokinin-activated signaling pathway"/>
    <property type="evidence" value="ECO:0007669"/>
    <property type="project" value="UniProtKB-KW"/>
</dbReference>
<reference evidence="16 17" key="1">
    <citation type="journal article" date="2023" name="Hortic Res">
        <title>Pangenome of water caltrop reveals structural variations and asymmetric subgenome divergence after allopolyploidization.</title>
        <authorList>
            <person name="Zhang X."/>
            <person name="Chen Y."/>
            <person name="Wang L."/>
            <person name="Yuan Y."/>
            <person name="Fang M."/>
            <person name="Shi L."/>
            <person name="Lu R."/>
            <person name="Comes H.P."/>
            <person name="Ma Y."/>
            <person name="Chen Y."/>
            <person name="Huang G."/>
            <person name="Zhou Y."/>
            <person name="Zheng Z."/>
            <person name="Qiu Y."/>
        </authorList>
    </citation>
    <scope>NUCLEOTIDE SEQUENCE [LARGE SCALE GENOMIC DNA]</scope>
    <source>
        <tissue evidence="16">Roots</tissue>
    </source>
</reference>
<gene>
    <name evidence="16" type="ORF">SAY87_005556</name>
</gene>
<keyword evidence="9 11" id="KW-0804">Transcription</keyword>
<dbReference type="InterPro" id="IPR001789">
    <property type="entry name" value="Sig_transdc_resp-reg_receiver"/>
</dbReference>
<dbReference type="AlphaFoldDB" id="A0AAN7K333"/>
<dbReference type="InterPro" id="IPR017053">
    <property type="entry name" value="Response_reg_B-typ_pln"/>
</dbReference>
<comment type="function">
    <text evidence="11">Transcriptional activator that binds specific DNA sequence.</text>
</comment>
<feature type="domain" description="Response regulatory" evidence="14">
    <location>
        <begin position="26"/>
        <end position="141"/>
    </location>
</feature>
<evidence type="ECO:0000256" key="10">
    <source>
        <dbReference type="ARBA" id="ARBA00023242"/>
    </source>
</evidence>
<evidence type="ECO:0000256" key="8">
    <source>
        <dbReference type="ARBA" id="ARBA00023159"/>
    </source>
</evidence>
<dbReference type="SMART" id="SM00448">
    <property type="entry name" value="REC"/>
    <property type="match status" value="1"/>
</dbReference>
<dbReference type="Gene3D" id="3.40.50.2300">
    <property type="match status" value="1"/>
</dbReference>
<comment type="caution">
    <text evidence="16">The sequence shown here is derived from an EMBL/GenBank/DDBJ whole genome shotgun (WGS) entry which is preliminary data.</text>
</comment>
<dbReference type="InterPro" id="IPR011006">
    <property type="entry name" value="CheY-like_superfamily"/>
</dbReference>
<dbReference type="Pfam" id="PF00249">
    <property type="entry name" value="Myb_DNA-binding"/>
    <property type="match status" value="1"/>
</dbReference>
<dbReference type="PROSITE" id="PS51294">
    <property type="entry name" value="HTH_MYB"/>
    <property type="match status" value="1"/>
</dbReference>
<evidence type="ECO:0000313" key="17">
    <source>
        <dbReference type="Proteomes" id="UP001345219"/>
    </source>
</evidence>
<accession>A0AAN7K333</accession>
<dbReference type="EMBL" id="JAXIOK010000010">
    <property type="protein sequence ID" value="KAK4760663.1"/>
    <property type="molecule type" value="Genomic_DNA"/>
</dbReference>
<proteinExistence type="inferred from homology"/>
<evidence type="ECO:0000256" key="6">
    <source>
        <dbReference type="ARBA" id="ARBA00023015"/>
    </source>
</evidence>
<comment type="similarity">
    <text evidence="2">Belongs to the ARR family. Type-B subfamily.</text>
</comment>
<keyword evidence="4" id="KW-0932">Cytokinin signaling pathway</keyword>
<dbReference type="GO" id="GO:0005634">
    <property type="term" value="C:nucleus"/>
    <property type="evidence" value="ECO:0007669"/>
    <property type="project" value="UniProtKB-SubCell"/>
</dbReference>
<dbReference type="InterPro" id="IPR009057">
    <property type="entry name" value="Homeodomain-like_sf"/>
</dbReference>
<dbReference type="InterPro" id="IPR017930">
    <property type="entry name" value="Myb_dom"/>
</dbReference>
<dbReference type="GO" id="GO:0000160">
    <property type="term" value="P:phosphorelay signal transduction system"/>
    <property type="evidence" value="ECO:0007669"/>
    <property type="project" value="UniProtKB-KW"/>
</dbReference>
<evidence type="ECO:0000313" key="16">
    <source>
        <dbReference type="EMBL" id="KAK4760663.1"/>
    </source>
</evidence>
<keyword evidence="10 11" id="KW-0539">Nucleus</keyword>
<dbReference type="PROSITE" id="PS50110">
    <property type="entry name" value="RESPONSE_REGULATORY"/>
    <property type="match status" value="1"/>
</dbReference>
<evidence type="ECO:0000256" key="9">
    <source>
        <dbReference type="ARBA" id="ARBA00023163"/>
    </source>
</evidence>
<dbReference type="NCBIfam" id="TIGR01557">
    <property type="entry name" value="myb_SHAQKYF"/>
    <property type="match status" value="1"/>
</dbReference>
<dbReference type="Gene3D" id="1.10.10.60">
    <property type="entry name" value="Homeodomain-like"/>
    <property type="match status" value="1"/>
</dbReference>
<evidence type="ECO:0000256" key="11">
    <source>
        <dbReference type="PIRNR" id="PIRNR036392"/>
    </source>
</evidence>
<feature type="compositionally biased region" description="Acidic residues" evidence="13">
    <location>
        <begin position="186"/>
        <end position="201"/>
    </location>
</feature>
<dbReference type="SUPFAM" id="SSF46689">
    <property type="entry name" value="Homeodomain-like"/>
    <property type="match status" value="1"/>
</dbReference>
<dbReference type="PANTHER" id="PTHR43874">
    <property type="entry name" value="TWO-COMPONENT RESPONSE REGULATOR"/>
    <property type="match status" value="1"/>
</dbReference>
<evidence type="ECO:0000256" key="2">
    <source>
        <dbReference type="ARBA" id="ARBA00006015"/>
    </source>
</evidence>
<evidence type="ECO:0000256" key="12">
    <source>
        <dbReference type="PROSITE-ProRule" id="PRU00169"/>
    </source>
</evidence>
<keyword evidence="8 11" id="KW-0010">Activator</keyword>
<evidence type="ECO:0000256" key="13">
    <source>
        <dbReference type="SAM" id="MobiDB-lite"/>
    </source>
</evidence>